<dbReference type="GO" id="GO:0022625">
    <property type="term" value="C:cytosolic large ribosomal subunit"/>
    <property type="evidence" value="ECO:0007669"/>
    <property type="project" value="TreeGrafter"/>
</dbReference>
<feature type="region of interest" description="Disordered" evidence="4">
    <location>
        <begin position="115"/>
        <end position="145"/>
    </location>
</feature>
<dbReference type="InterPro" id="IPR038716">
    <property type="entry name" value="P1/P2_N_sf"/>
</dbReference>
<dbReference type="HAMAP" id="MF_01478">
    <property type="entry name" value="Ribosomal_L12_arch"/>
    <property type="match status" value="1"/>
</dbReference>
<accession>A0A8H5M0E5</accession>
<dbReference type="EMBL" id="JAACJP010000027">
    <property type="protein sequence ID" value="KAF5376685.1"/>
    <property type="molecule type" value="Genomic_DNA"/>
</dbReference>
<dbReference type="PANTHER" id="PTHR45696">
    <property type="entry name" value="60S ACIDIC RIBOSOMAL PROTEIN P1"/>
    <property type="match status" value="1"/>
</dbReference>
<sequence>MVSFRLYAPIRIDTPSFADPSSFALGGCERAASSDLAASYAALILADEGIEITILLKSDKVITLTNAAGVELEPIWASLLAKALEGKNVKELLSSVGSGGGAPAAGAAPAAAAAAGGAAAEAPKEEAKAEDKDSSDDDMGFGLFD</sequence>
<dbReference type="GO" id="GO:0006414">
    <property type="term" value="P:translational elongation"/>
    <property type="evidence" value="ECO:0007669"/>
    <property type="project" value="InterPro"/>
</dbReference>
<comment type="caution">
    <text evidence="5">The sequence shown here is derived from an EMBL/GenBank/DDBJ whole genome shotgun (WGS) entry which is preliminary data.</text>
</comment>
<keyword evidence="3" id="KW-0687">Ribonucleoprotein</keyword>
<feature type="compositionally biased region" description="Basic and acidic residues" evidence="4">
    <location>
        <begin position="122"/>
        <end position="132"/>
    </location>
</feature>
<dbReference type="GO" id="GO:0030295">
    <property type="term" value="F:protein kinase activator activity"/>
    <property type="evidence" value="ECO:0007669"/>
    <property type="project" value="TreeGrafter"/>
</dbReference>
<dbReference type="CDD" id="cd05831">
    <property type="entry name" value="Ribosomal_P1"/>
    <property type="match status" value="1"/>
</dbReference>
<keyword evidence="2" id="KW-0689">Ribosomal protein</keyword>
<reference evidence="5 6" key="1">
    <citation type="journal article" date="2020" name="ISME J.">
        <title>Uncovering the hidden diversity of litter-decomposition mechanisms in mushroom-forming fungi.</title>
        <authorList>
            <person name="Floudas D."/>
            <person name="Bentzer J."/>
            <person name="Ahren D."/>
            <person name="Johansson T."/>
            <person name="Persson P."/>
            <person name="Tunlid A."/>
        </authorList>
    </citation>
    <scope>NUCLEOTIDE SEQUENCE [LARGE SCALE GENOMIC DNA]</scope>
    <source>
        <strain evidence="5 6">CBS 661.87</strain>
    </source>
</reference>
<keyword evidence="6" id="KW-1185">Reference proteome</keyword>
<dbReference type="Gene3D" id="1.10.10.1410">
    <property type="match status" value="1"/>
</dbReference>
<evidence type="ECO:0000256" key="1">
    <source>
        <dbReference type="ARBA" id="ARBA00005436"/>
    </source>
</evidence>
<dbReference type="OrthoDB" id="2194681at2759"/>
<evidence type="ECO:0000313" key="5">
    <source>
        <dbReference type="EMBL" id="KAF5376685.1"/>
    </source>
</evidence>
<evidence type="ECO:0000256" key="2">
    <source>
        <dbReference type="ARBA" id="ARBA00022980"/>
    </source>
</evidence>
<dbReference type="GO" id="GO:0003735">
    <property type="term" value="F:structural constituent of ribosome"/>
    <property type="evidence" value="ECO:0007669"/>
    <property type="project" value="InterPro"/>
</dbReference>
<name>A0A8H5M0E5_9AGAR</name>
<organism evidence="5 6">
    <name type="scientific">Tricholomella constricta</name>
    <dbReference type="NCBI Taxonomy" id="117010"/>
    <lineage>
        <taxon>Eukaryota</taxon>
        <taxon>Fungi</taxon>
        <taxon>Dikarya</taxon>
        <taxon>Basidiomycota</taxon>
        <taxon>Agaricomycotina</taxon>
        <taxon>Agaricomycetes</taxon>
        <taxon>Agaricomycetidae</taxon>
        <taxon>Agaricales</taxon>
        <taxon>Tricholomatineae</taxon>
        <taxon>Lyophyllaceae</taxon>
        <taxon>Tricholomella</taxon>
    </lineage>
</organism>
<dbReference type="AlphaFoldDB" id="A0A8H5M0E5"/>
<evidence type="ECO:0000256" key="4">
    <source>
        <dbReference type="SAM" id="MobiDB-lite"/>
    </source>
</evidence>
<dbReference type="Proteomes" id="UP000565441">
    <property type="component" value="Unassembled WGS sequence"/>
</dbReference>
<dbReference type="InterPro" id="IPR027534">
    <property type="entry name" value="Ribosomal_P1/P2"/>
</dbReference>
<proteinExistence type="inferred from homology"/>
<dbReference type="GO" id="GO:0043021">
    <property type="term" value="F:ribonucleoprotein complex binding"/>
    <property type="evidence" value="ECO:0007669"/>
    <property type="project" value="TreeGrafter"/>
</dbReference>
<evidence type="ECO:0000313" key="6">
    <source>
        <dbReference type="Proteomes" id="UP000565441"/>
    </source>
</evidence>
<evidence type="ECO:0008006" key="7">
    <source>
        <dbReference type="Google" id="ProtNLM"/>
    </source>
</evidence>
<comment type="similarity">
    <text evidence="1">Belongs to the eukaryotic ribosomal protein P1/P2 family.</text>
</comment>
<dbReference type="GO" id="GO:0002181">
    <property type="term" value="P:cytoplasmic translation"/>
    <property type="evidence" value="ECO:0007669"/>
    <property type="project" value="TreeGrafter"/>
</dbReference>
<dbReference type="Pfam" id="PF00428">
    <property type="entry name" value="Ribosomal_60s"/>
    <property type="match status" value="1"/>
</dbReference>
<gene>
    <name evidence="5" type="ORF">D9615_007844</name>
</gene>
<evidence type="ECO:0000256" key="3">
    <source>
        <dbReference type="ARBA" id="ARBA00023274"/>
    </source>
</evidence>
<dbReference type="PANTHER" id="PTHR45696:SF10">
    <property type="entry name" value="LARGE RIBOSOMAL SUBUNIT PROTEIN P1"/>
    <property type="match status" value="1"/>
</dbReference>
<dbReference type="FunFam" id="1.10.10.1410:FF:000001">
    <property type="entry name" value="60S acidic ribosomal protein P1"/>
    <property type="match status" value="1"/>
</dbReference>
<protein>
    <recommendedName>
        <fullName evidence="7">60S acidic ribosomal protein P1</fullName>
    </recommendedName>
</protein>